<dbReference type="VEuPathDB" id="VectorBase:SSCA001748"/>
<dbReference type="PANTHER" id="PTHR11599">
    <property type="entry name" value="PROTEASOME SUBUNIT ALPHA/BETA"/>
    <property type="match status" value="1"/>
</dbReference>
<dbReference type="GO" id="GO:0019773">
    <property type="term" value="C:proteasome core complex, alpha-subunit complex"/>
    <property type="evidence" value="ECO:0007669"/>
    <property type="project" value="UniProtKB-UniRule"/>
</dbReference>
<dbReference type="Pfam" id="PF00227">
    <property type="entry name" value="Proteasome"/>
    <property type="match status" value="1"/>
</dbReference>
<keyword evidence="5" id="KW-0963">Cytoplasm</keyword>
<evidence type="ECO:0000313" key="10">
    <source>
        <dbReference type="Proteomes" id="UP000616769"/>
    </source>
</evidence>
<evidence type="ECO:0000256" key="7">
    <source>
        <dbReference type="ARBA" id="ARBA00023242"/>
    </source>
</evidence>
<comment type="function">
    <text evidence="1">The proteasome is a multicatalytic proteinase complex which is characterized by its ability to cleave peptides with Arg, Phe, Tyr, Leu, and Glu adjacent to the leaving group at neutral or slightly basic pH. The proteasome has an ATP-dependent proteolytic activity.</text>
</comment>
<keyword evidence="7" id="KW-0539">Nucleus</keyword>
<sequence length="424" mass="47993">MLSHKAGTRMTLSDRFKLIRQEQQNRKIMVNPLIESPNPDRVMKNYLNTVSDFGRPSAVLRKASERNRKLALQMANNVALMNEFNQRLILPEFPIGTLEMDKILPDVHSRLGLMRNRLNSSLGKGDIKSRLGRRPISQRLGLSQPLKSRMRSVPTNNVQRSRSRKILSKNKSRIGVRQTKKLSNKINTKINRRKVNRLTVESLNQELDLVQIEYALSAVAAGAPSVGIKATNGVVLATEKKQKSVLAEEHSIFKVEQIADHIGMIYSGMGPDYRLLVRRARKIAQEYFLIYSEPIPTTQLVQRVAQIMQEYTQSGGVRPFGVSLLVAGWDEDRPYLFQSDPSGAYFAWKATALGKNHINGKSFLEKRYSEDLELEDAIQTAILTLKESFEGQMTQDNIEIGICNKNGFKRLTPVEVKDYLATIA</sequence>
<keyword evidence="6 8" id="KW-0647">Proteasome</keyword>
<dbReference type="Proteomes" id="UP000616769">
    <property type="component" value="Unassembled WGS sequence"/>
</dbReference>
<dbReference type="SUPFAM" id="SSF56235">
    <property type="entry name" value="N-terminal nucleophile aminohydrolases (Ntn hydrolases)"/>
    <property type="match status" value="1"/>
</dbReference>
<protein>
    <recommendedName>
        <fullName evidence="4">Proteasome subunit alpha type-2</fullName>
    </recommendedName>
</protein>
<reference evidence="9 10" key="1">
    <citation type="journal article" date="2015" name="Parasit. Vectors">
        <title>Draft genome of the scabies mite.</title>
        <authorList>
            <person name="Rider S.D.Jr."/>
            <person name="Morgan M.S."/>
            <person name="Arlian L.G."/>
        </authorList>
    </citation>
    <scope>NUCLEOTIDE SEQUENCE [LARGE SCALE GENOMIC DNA]</scope>
    <source>
        <strain evidence="9">Arlian Lab</strain>
    </source>
</reference>
<evidence type="ECO:0000256" key="5">
    <source>
        <dbReference type="ARBA" id="ARBA00022490"/>
    </source>
</evidence>
<comment type="caution">
    <text evidence="9">The sequence shown here is derived from an EMBL/GenBank/DDBJ whole genome shotgun (WGS) entry which is preliminary data.</text>
</comment>
<dbReference type="PROSITE" id="PS51475">
    <property type="entry name" value="PROTEASOME_ALPHA_2"/>
    <property type="match status" value="1"/>
</dbReference>
<dbReference type="InterPro" id="IPR023332">
    <property type="entry name" value="Proteasome_alpha-type"/>
</dbReference>
<organism evidence="9 10">
    <name type="scientific">Sarcoptes scabiei</name>
    <name type="common">Itch mite</name>
    <name type="synonym">Acarus scabiei</name>
    <dbReference type="NCBI Taxonomy" id="52283"/>
    <lineage>
        <taxon>Eukaryota</taxon>
        <taxon>Metazoa</taxon>
        <taxon>Ecdysozoa</taxon>
        <taxon>Arthropoda</taxon>
        <taxon>Chelicerata</taxon>
        <taxon>Arachnida</taxon>
        <taxon>Acari</taxon>
        <taxon>Acariformes</taxon>
        <taxon>Sarcoptiformes</taxon>
        <taxon>Astigmata</taxon>
        <taxon>Psoroptidia</taxon>
        <taxon>Sarcoptoidea</taxon>
        <taxon>Sarcoptidae</taxon>
        <taxon>Sarcoptinae</taxon>
        <taxon>Sarcoptes</taxon>
    </lineage>
</organism>
<dbReference type="InterPro" id="IPR029055">
    <property type="entry name" value="Ntn_hydrolases_N"/>
</dbReference>
<proteinExistence type="inferred from homology"/>
<name>A0A131ZV22_SARSC</name>
<dbReference type="OrthoDB" id="431557at2759"/>
<evidence type="ECO:0000313" key="9">
    <source>
        <dbReference type="EMBL" id="KPM02662.1"/>
    </source>
</evidence>
<accession>A0A131ZV22</accession>
<dbReference type="FunFam" id="3.60.20.10:FF:000012">
    <property type="entry name" value="Proteasome subunit alpha type"/>
    <property type="match status" value="1"/>
</dbReference>
<gene>
    <name evidence="9" type="ORF">QR98_0010780</name>
</gene>
<dbReference type="CDD" id="cd03750">
    <property type="entry name" value="proteasome_alpha_type_2"/>
    <property type="match status" value="1"/>
</dbReference>
<dbReference type="InterPro" id="IPR050115">
    <property type="entry name" value="Proteasome_alpha"/>
</dbReference>
<dbReference type="InterPro" id="IPR001353">
    <property type="entry name" value="Proteasome_sua/b"/>
</dbReference>
<dbReference type="GO" id="GO:0005737">
    <property type="term" value="C:cytoplasm"/>
    <property type="evidence" value="ECO:0007669"/>
    <property type="project" value="UniProtKB-SubCell"/>
</dbReference>
<evidence type="ECO:0000256" key="6">
    <source>
        <dbReference type="ARBA" id="ARBA00022942"/>
    </source>
</evidence>
<evidence type="ECO:0000256" key="1">
    <source>
        <dbReference type="ARBA" id="ARBA00002000"/>
    </source>
</evidence>
<evidence type="ECO:0000256" key="2">
    <source>
        <dbReference type="ARBA" id="ARBA00004123"/>
    </source>
</evidence>
<dbReference type="GO" id="GO:0051603">
    <property type="term" value="P:proteolysis involved in protein catabolic process"/>
    <property type="evidence" value="ECO:0007669"/>
    <property type="project" value="InterPro"/>
</dbReference>
<dbReference type="GO" id="GO:0005634">
    <property type="term" value="C:nucleus"/>
    <property type="evidence" value="ECO:0007669"/>
    <property type="project" value="UniProtKB-SubCell"/>
</dbReference>
<dbReference type="EMBL" id="JXLN01002531">
    <property type="protein sequence ID" value="KPM02662.1"/>
    <property type="molecule type" value="Genomic_DNA"/>
</dbReference>
<dbReference type="Gene3D" id="3.60.20.10">
    <property type="entry name" value="Glutamine Phosphoribosylpyrophosphate, subunit 1, domain 1"/>
    <property type="match status" value="1"/>
</dbReference>
<evidence type="ECO:0000256" key="4">
    <source>
        <dbReference type="ARBA" id="ARBA00021337"/>
    </source>
</evidence>
<comment type="similarity">
    <text evidence="8">Belongs to the peptidase T1A family.</text>
</comment>
<comment type="subcellular location">
    <subcellularLocation>
        <location evidence="3">Cytoplasm</location>
    </subcellularLocation>
    <subcellularLocation>
        <location evidence="2">Nucleus</location>
    </subcellularLocation>
</comment>
<dbReference type="AlphaFoldDB" id="A0A131ZV22"/>
<evidence type="ECO:0000256" key="8">
    <source>
        <dbReference type="PROSITE-ProRule" id="PRU00808"/>
    </source>
</evidence>
<dbReference type="NCBIfam" id="NF003075">
    <property type="entry name" value="PRK03996.1"/>
    <property type="match status" value="1"/>
</dbReference>
<evidence type="ECO:0000256" key="3">
    <source>
        <dbReference type="ARBA" id="ARBA00004496"/>
    </source>
</evidence>